<dbReference type="AlphaFoldDB" id="A0AAE7BX51"/>
<feature type="DNA-binding region" description="H-T-H motif" evidence="2">
    <location>
        <begin position="65"/>
        <end position="84"/>
    </location>
</feature>
<evidence type="ECO:0000256" key="2">
    <source>
        <dbReference type="PROSITE-ProRule" id="PRU00335"/>
    </source>
</evidence>
<proteinExistence type="predicted"/>
<reference evidence="4 5" key="1">
    <citation type="submission" date="2019-09" db="EMBL/GenBank/DDBJ databases">
        <title>Non-baumannii Acinetobacter spp. carrying blaNDM-1 isolated in China.</title>
        <authorList>
            <person name="Cui C."/>
            <person name="Chen C."/>
            <person name="Sun J."/>
            <person name="Liu Y."/>
        </authorList>
    </citation>
    <scope>NUCLEOTIDE SEQUENCE [LARGE SCALE GENOMIC DNA]</scope>
    <source>
        <strain evidence="4 5">HZE23-1</strain>
    </source>
</reference>
<dbReference type="Proteomes" id="UP000503505">
    <property type="component" value="Chromosome"/>
</dbReference>
<accession>A0AAE7BX51</accession>
<dbReference type="PROSITE" id="PS50977">
    <property type="entry name" value="HTH_TETR_2"/>
    <property type="match status" value="1"/>
</dbReference>
<dbReference type="SUPFAM" id="SSF46689">
    <property type="entry name" value="Homeodomain-like"/>
    <property type="match status" value="1"/>
</dbReference>
<evidence type="ECO:0000259" key="3">
    <source>
        <dbReference type="PROSITE" id="PS50977"/>
    </source>
</evidence>
<gene>
    <name evidence="4" type="ORF">FSC10_09325</name>
</gene>
<dbReference type="RefSeq" id="WP_163171526.1">
    <property type="nucleotide sequence ID" value="NZ_CP044463.1"/>
</dbReference>
<dbReference type="InterPro" id="IPR009057">
    <property type="entry name" value="Homeodomain-like_sf"/>
</dbReference>
<keyword evidence="1 2" id="KW-0238">DNA-binding</keyword>
<sequence>MELNLYEQNWLKKGGEFEENSVQLRRKLPRGTNHLPPELVLQSQKERLIEAVALCIHQKGYAATSVKDIIQQASVSRTTFYKLFTDKEACYFYCFKKLSSLHLRLLIQTYSDHQTDFRRAFEVSTFAFIQQLTVNKIYASAFFALAPYSTLSVVAELNVVKAHYVSLLVYWFSILPSQIIRPVLPQDVFKIVIEGIFSYIRQWIIQGQEQSTENVHHHVCYVIFSTLGLNDWAKQHLEKLI</sequence>
<evidence type="ECO:0000313" key="4">
    <source>
        <dbReference type="EMBL" id="QIC67557.1"/>
    </source>
</evidence>
<feature type="domain" description="HTH tetR-type" evidence="3">
    <location>
        <begin position="42"/>
        <end position="102"/>
    </location>
</feature>
<dbReference type="Pfam" id="PF00440">
    <property type="entry name" value="TetR_N"/>
    <property type="match status" value="1"/>
</dbReference>
<name>A0AAE7BX51_9GAMM</name>
<dbReference type="PANTHER" id="PTHR43479">
    <property type="entry name" value="ACREF/ENVCD OPERON REPRESSOR-RELATED"/>
    <property type="match status" value="1"/>
</dbReference>
<dbReference type="EMBL" id="CP044463">
    <property type="protein sequence ID" value="QIC67557.1"/>
    <property type="molecule type" value="Genomic_DNA"/>
</dbReference>
<dbReference type="Gene3D" id="1.10.357.10">
    <property type="entry name" value="Tetracycline Repressor, domain 2"/>
    <property type="match status" value="1"/>
</dbReference>
<dbReference type="GO" id="GO:0003677">
    <property type="term" value="F:DNA binding"/>
    <property type="evidence" value="ECO:0007669"/>
    <property type="project" value="UniProtKB-UniRule"/>
</dbReference>
<dbReference type="InterPro" id="IPR001647">
    <property type="entry name" value="HTH_TetR"/>
</dbReference>
<dbReference type="InterPro" id="IPR050624">
    <property type="entry name" value="HTH-type_Tx_Regulator"/>
</dbReference>
<evidence type="ECO:0000256" key="1">
    <source>
        <dbReference type="ARBA" id="ARBA00023125"/>
    </source>
</evidence>
<evidence type="ECO:0000313" key="5">
    <source>
        <dbReference type="Proteomes" id="UP000503505"/>
    </source>
</evidence>
<dbReference type="PANTHER" id="PTHR43479:SF11">
    <property type="entry name" value="ACREF_ENVCD OPERON REPRESSOR-RELATED"/>
    <property type="match status" value="1"/>
</dbReference>
<organism evidence="4 5">
    <name type="scientific">Acinetobacter schindleri</name>
    <dbReference type="NCBI Taxonomy" id="108981"/>
    <lineage>
        <taxon>Bacteria</taxon>
        <taxon>Pseudomonadati</taxon>
        <taxon>Pseudomonadota</taxon>
        <taxon>Gammaproteobacteria</taxon>
        <taxon>Moraxellales</taxon>
        <taxon>Moraxellaceae</taxon>
        <taxon>Acinetobacter</taxon>
    </lineage>
</organism>
<protein>
    <submittedName>
        <fullName evidence="4">TetR/AcrR family transcriptional regulator</fullName>
    </submittedName>
</protein>